<dbReference type="Proteomes" id="UP000557772">
    <property type="component" value="Unassembled WGS sequence"/>
</dbReference>
<evidence type="ECO:0000256" key="2">
    <source>
        <dbReference type="ARBA" id="ARBA00022801"/>
    </source>
</evidence>
<evidence type="ECO:0000313" key="5">
    <source>
        <dbReference type="EMBL" id="NNG37813.1"/>
    </source>
</evidence>
<comment type="caution">
    <text evidence="5">The sequence shown here is derived from an EMBL/GenBank/DDBJ whole genome shotgun (WGS) entry which is preliminary data.</text>
</comment>
<dbReference type="Pfam" id="PF06737">
    <property type="entry name" value="Transglycosylas"/>
    <property type="match status" value="1"/>
</dbReference>
<evidence type="ECO:0000256" key="1">
    <source>
        <dbReference type="ARBA" id="ARBA00010830"/>
    </source>
</evidence>
<dbReference type="AlphaFoldDB" id="A0A849ADI3"/>
<dbReference type="CDD" id="cd13925">
    <property type="entry name" value="RPF"/>
    <property type="match status" value="1"/>
</dbReference>
<feature type="region of interest" description="Disordered" evidence="3">
    <location>
        <begin position="117"/>
        <end position="138"/>
    </location>
</feature>
<reference evidence="5 6" key="1">
    <citation type="submission" date="2020-05" db="EMBL/GenBank/DDBJ databases">
        <title>Flexivirga sp. ID2601S isolated from air conditioner.</title>
        <authorList>
            <person name="Kim D.H."/>
        </authorList>
    </citation>
    <scope>NUCLEOTIDE SEQUENCE [LARGE SCALE GENOMIC DNA]</scope>
    <source>
        <strain evidence="5 6">ID2601S</strain>
    </source>
</reference>
<dbReference type="EMBL" id="JABENB010000001">
    <property type="protein sequence ID" value="NNG37813.1"/>
    <property type="molecule type" value="Genomic_DNA"/>
</dbReference>
<feature type="compositionally biased region" description="Pro residues" evidence="3">
    <location>
        <begin position="124"/>
        <end position="134"/>
    </location>
</feature>
<feature type="domain" description="Resuscitation-promoting factor core lysozyme-like" evidence="4">
    <location>
        <begin position="29"/>
        <end position="100"/>
    </location>
</feature>
<dbReference type="Gene3D" id="1.10.101.10">
    <property type="entry name" value="PGBD-like superfamily/PGBD"/>
    <property type="match status" value="1"/>
</dbReference>
<protein>
    <submittedName>
        <fullName evidence="5">Transglycosylase family protein</fullName>
    </submittedName>
</protein>
<accession>A0A849ADI3</accession>
<keyword evidence="6" id="KW-1185">Reference proteome</keyword>
<dbReference type="InterPro" id="IPR023346">
    <property type="entry name" value="Lysozyme-like_dom_sf"/>
</dbReference>
<proteinExistence type="inferred from homology"/>
<evidence type="ECO:0000256" key="3">
    <source>
        <dbReference type="SAM" id="MobiDB-lite"/>
    </source>
</evidence>
<evidence type="ECO:0000313" key="6">
    <source>
        <dbReference type="Proteomes" id="UP000557772"/>
    </source>
</evidence>
<gene>
    <name evidence="5" type="ORF">HJ588_00800</name>
</gene>
<comment type="similarity">
    <text evidence="1">Belongs to the transglycosylase family. Rpf subfamily.</text>
</comment>
<keyword evidence="2" id="KW-0378">Hydrolase</keyword>
<evidence type="ECO:0000259" key="4">
    <source>
        <dbReference type="Pfam" id="PF06737"/>
    </source>
</evidence>
<dbReference type="InterPro" id="IPR010618">
    <property type="entry name" value="RPF"/>
</dbReference>
<dbReference type="GO" id="GO:0016787">
    <property type="term" value="F:hydrolase activity"/>
    <property type="evidence" value="ECO:0007669"/>
    <property type="project" value="UniProtKB-KW"/>
</dbReference>
<name>A0A849ADI3_9MICO</name>
<dbReference type="InterPro" id="IPR036366">
    <property type="entry name" value="PGBDSf"/>
</dbReference>
<dbReference type="SUPFAM" id="SSF53955">
    <property type="entry name" value="Lysozyme-like"/>
    <property type="match status" value="1"/>
</dbReference>
<sequence>MGVVMASSATVGTGLATASHAKADTPWNVWDRVATCESGNNWSINTGNGFYGGLQFTQQTWLGFGGGQYASSAQYATRDQQILIAQKTLAVQGPGAWPVCSKYAGLTRANGLAVRVDGSGPVSTPKPTPTPQPPVSRSTNRALVIDGIVGPLTTRSTQHWLGIRQDGANYYNARTVIALQARLGVNQDGIIGPITTAAMQRYLGVPRDGASQFNARTVMALQQYLNSKGM</sequence>
<dbReference type="Gene3D" id="1.10.530.10">
    <property type="match status" value="1"/>
</dbReference>
<organism evidence="5 6">
    <name type="scientific">Flexivirga aerilata</name>
    <dbReference type="NCBI Taxonomy" id="1656889"/>
    <lineage>
        <taxon>Bacteria</taxon>
        <taxon>Bacillati</taxon>
        <taxon>Actinomycetota</taxon>
        <taxon>Actinomycetes</taxon>
        <taxon>Micrococcales</taxon>
        <taxon>Dermacoccaceae</taxon>
        <taxon>Flexivirga</taxon>
    </lineage>
</organism>